<feature type="domain" description="Glycosyl-hydrolase 97 catalytic" evidence="5">
    <location>
        <begin position="305"/>
        <end position="454"/>
    </location>
</feature>
<dbReference type="Gene3D" id="3.20.20.70">
    <property type="entry name" value="Aldolase class I"/>
    <property type="match status" value="1"/>
</dbReference>
<dbReference type="Pfam" id="PF10566">
    <property type="entry name" value="Glyco_hydro_97"/>
    <property type="match status" value="1"/>
</dbReference>
<dbReference type="InterPro" id="IPR029486">
    <property type="entry name" value="GH97_N"/>
</dbReference>
<reference evidence="8" key="1">
    <citation type="submission" date="2021-03" db="EMBL/GenBank/DDBJ databases">
        <title>Streptomyces poriferae sp. nov., a novel marine sponge-derived Actinobacteria species with anti-MRSA activity.</title>
        <authorList>
            <person name="Sandoval-Powers M."/>
            <person name="Kralova S."/>
            <person name="Nguyen G.-S."/>
            <person name="Fawwal D."/>
            <person name="Degnes K."/>
            <person name="Klinkenberg G."/>
            <person name="Sletta H."/>
            <person name="Wentzel A."/>
            <person name="Liles M.R."/>
        </authorList>
    </citation>
    <scope>NUCLEOTIDE SEQUENCE</scope>
    <source>
        <strain evidence="8">DSM 41794</strain>
    </source>
</reference>
<dbReference type="InterPro" id="IPR019563">
    <property type="entry name" value="GH97_catalytic"/>
</dbReference>
<feature type="region of interest" description="Disordered" evidence="3">
    <location>
        <begin position="27"/>
        <end position="58"/>
    </location>
</feature>
<comment type="caution">
    <text evidence="8">The sequence shown here is derived from an EMBL/GenBank/DDBJ whole genome shotgun (WGS) entry which is preliminary data.</text>
</comment>
<dbReference type="InterPro" id="IPR013780">
    <property type="entry name" value="Glyco_hydro_b"/>
</dbReference>
<dbReference type="Pfam" id="PF14509">
    <property type="entry name" value="GH97_C"/>
    <property type="match status" value="1"/>
</dbReference>
<keyword evidence="9" id="KW-1185">Reference proteome</keyword>
<accession>A0A939JLU8</accession>
<name>A0A939JLU8_9ACTN</name>
<gene>
    <name evidence="8" type="ORF">J0695_36640</name>
</gene>
<dbReference type="InterPro" id="IPR014718">
    <property type="entry name" value="GH-type_carb-bd"/>
</dbReference>
<proteinExistence type="predicted"/>
<protein>
    <submittedName>
        <fullName evidence="8">Glycoside hydrolase family 97 catalytic domain-containing protein</fullName>
    </submittedName>
</protein>
<evidence type="ECO:0000256" key="3">
    <source>
        <dbReference type="SAM" id="MobiDB-lite"/>
    </source>
</evidence>
<dbReference type="InterPro" id="IPR052720">
    <property type="entry name" value="Glycosyl_hydrolase_97"/>
</dbReference>
<dbReference type="PANTHER" id="PTHR35803">
    <property type="entry name" value="GLUCAN 1,4-ALPHA-GLUCOSIDASE SUSB-RELATED"/>
    <property type="match status" value="1"/>
</dbReference>
<feature type="chain" id="PRO_5038118020" evidence="4">
    <location>
        <begin position="28"/>
        <end position="636"/>
    </location>
</feature>
<dbReference type="Pfam" id="PF14508">
    <property type="entry name" value="GH97_N"/>
    <property type="match status" value="1"/>
</dbReference>
<evidence type="ECO:0000256" key="1">
    <source>
        <dbReference type="ARBA" id="ARBA00022801"/>
    </source>
</evidence>
<dbReference type="PANTHER" id="PTHR35803:SF2">
    <property type="entry name" value="RETAINING ALPHA-GALACTOSIDASE"/>
    <property type="match status" value="1"/>
</dbReference>
<dbReference type="Gene3D" id="2.70.98.10">
    <property type="match status" value="1"/>
</dbReference>
<evidence type="ECO:0000313" key="9">
    <source>
        <dbReference type="Proteomes" id="UP000664167"/>
    </source>
</evidence>
<dbReference type="SUPFAM" id="SSF51445">
    <property type="entry name" value="(Trans)glycosidases"/>
    <property type="match status" value="1"/>
</dbReference>
<dbReference type="Proteomes" id="UP000664167">
    <property type="component" value="Unassembled WGS sequence"/>
</dbReference>
<feature type="domain" description="Glycosyl-hydrolase 97 N-terminal" evidence="6">
    <location>
        <begin position="48"/>
        <end position="281"/>
    </location>
</feature>
<organism evidence="8 9">
    <name type="scientific">Streptomyces beijiangensis</name>
    <dbReference type="NCBI Taxonomy" id="163361"/>
    <lineage>
        <taxon>Bacteria</taxon>
        <taxon>Bacillati</taxon>
        <taxon>Actinomycetota</taxon>
        <taxon>Actinomycetes</taxon>
        <taxon>Kitasatosporales</taxon>
        <taxon>Streptomycetaceae</taxon>
        <taxon>Streptomyces</taxon>
    </lineage>
</organism>
<feature type="domain" description="Glycosyl-hydrolase 97 C-terminal oligomerisation" evidence="7">
    <location>
        <begin position="538"/>
        <end position="624"/>
    </location>
</feature>
<evidence type="ECO:0000256" key="2">
    <source>
        <dbReference type="ARBA" id="ARBA00023295"/>
    </source>
</evidence>
<evidence type="ECO:0000259" key="7">
    <source>
        <dbReference type="Pfam" id="PF14509"/>
    </source>
</evidence>
<dbReference type="InterPro" id="IPR017853">
    <property type="entry name" value="GH"/>
</dbReference>
<evidence type="ECO:0000259" key="6">
    <source>
        <dbReference type="Pfam" id="PF14508"/>
    </source>
</evidence>
<dbReference type="InterPro" id="IPR013785">
    <property type="entry name" value="Aldolase_TIM"/>
</dbReference>
<keyword evidence="2" id="KW-0326">Glycosidase</keyword>
<evidence type="ECO:0000256" key="4">
    <source>
        <dbReference type="SAM" id="SignalP"/>
    </source>
</evidence>
<keyword evidence="1 8" id="KW-0378">Hydrolase</keyword>
<evidence type="ECO:0000259" key="5">
    <source>
        <dbReference type="Pfam" id="PF10566"/>
    </source>
</evidence>
<feature type="signal peptide" evidence="4">
    <location>
        <begin position="1"/>
        <end position="27"/>
    </location>
</feature>
<dbReference type="GO" id="GO:0016798">
    <property type="term" value="F:hydrolase activity, acting on glycosyl bonds"/>
    <property type="evidence" value="ECO:0007669"/>
    <property type="project" value="UniProtKB-KW"/>
</dbReference>
<dbReference type="GO" id="GO:0030246">
    <property type="term" value="F:carbohydrate binding"/>
    <property type="evidence" value="ECO:0007669"/>
    <property type="project" value="InterPro"/>
</dbReference>
<dbReference type="InterPro" id="IPR029483">
    <property type="entry name" value="GH97_C"/>
</dbReference>
<dbReference type="Gene3D" id="2.60.40.1180">
    <property type="entry name" value="Golgi alpha-mannosidase II"/>
    <property type="match status" value="1"/>
</dbReference>
<sequence>MHRIRLLTLILCAALAATLLTSVTARADAHPRETGRTVSGPGTPRAEVGLDPATGTPTLAVTRQGRTVLEPSPLGIVTERADLSTGLTLTGRTDREINEHYTTAAGKDRTRSVRMHEARFRFRSTATGARLDLTVRVSRDGVAYRYTLPATSGNVLGETSAFTLPGDAAAWLGAYRKDNENLFNGYGATAAPTGEYMMQGLFRTGSGDGADYALIAESDLSGSYAAAHLTHTAGSPTYGIKLWDGTPIQTSGTGTLTTPWRAVITGDLATVTQSTFTDDLAPASRVRDTSWIKPGKALWTWLAGGRAAGQSLEMQKGYVDYAAARHWPYTVVDAGWYFDPAQWDVTDPDWQQNSWIPELVRYGRERGVGIHVWIHHRDLDTPEEREQWLPTLEKWGVKGVKIDFMDSESQATFQWYDQILAATAAHHLLVNFHGSTIPKGLQRTWPQVMSFEGVNGEEKKTNTPQHLATLPFTRNVLGSMDFTPGAFHKPDRPNAGSDAGELGLTVLYESGIQNLSGKPGSYDARPVARTFLEQLPNAWDETRLLAGAPGESAVEARRSGSRWFIGGTYAGAARTAAVPLTIGHGTWLVETVTDTPAGLVRTPHVVRGGATLSVDVVANGGFAAVACRWYAGRTDC</sequence>
<dbReference type="EMBL" id="JAFLRJ010000552">
    <property type="protein sequence ID" value="MBO0517247.1"/>
    <property type="molecule type" value="Genomic_DNA"/>
</dbReference>
<evidence type="ECO:0000313" key="8">
    <source>
        <dbReference type="EMBL" id="MBO0517247.1"/>
    </source>
</evidence>
<dbReference type="AlphaFoldDB" id="A0A939JLU8"/>
<keyword evidence="4" id="KW-0732">Signal</keyword>